<reference evidence="3" key="1">
    <citation type="submission" date="2018-12" db="EMBL/GenBank/DDBJ databases">
        <title>Tengunoibacter tsumagoiensis gen. nov., sp. nov., Dictyobacter kobayashii sp. nov., D. alpinus sp. nov., and D. joshuensis sp. nov. and description of Dictyobacteraceae fam. nov. within the order Ktedonobacterales isolated from Tengu-no-mugimeshi.</title>
        <authorList>
            <person name="Wang C.M."/>
            <person name="Zheng Y."/>
            <person name="Sakai Y."/>
            <person name="Toyoda A."/>
            <person name="Minakuchi Y."/>
            <person name="Abe K."/>
            <person name="Yokota A."/>
            <person name="Yabe S."/>
        </authorList>
    </citation>
    <scope>NUCLEOTIDE SEQUENCE [LARGE SCALE GENOMIC DNA]</scope>
    <source>
        <strain evidence="3">Uno11</strain>
    </source>
</reference>
<accession>A0A402AS88</accession>
<evidence type="ECO:0000256" key="1">
    <source>
        <dbReference type="SAM" id="MobiDB-lite"/>
    </source>
</evidence>
<gene>
    <name evidence="2" type="ORF">KDK_57130</name>
</gene>
<evidence type="ECO:0000313" key="3">
    <source>
        <dbReference type="Proteomes" id="UP000287188"/>
    </source>
</evidence>
<keyword evidence="3" id="KW-1185">Reference proteome</keyword>
<sequence>MGHQCAGIQGRRSAEGGKRPQRVAPTVGICGWGTCGWDLRLGHMRLGFAGRTCGWGTCGWDLRVIPTGKGLRLSPFLVVRG</sequence>
<feature type="region of interest" description="Disordered" evidence="1">
    <location>
        <begin position="1"/>
        <end position="23"/>
    </location>
</feature>
<evidence type="ECO:0000313" key="2">
    <source>
        <dbReference type="EMBL" id="GCE21913.1"/>
    </source>
</evidence>
<protein>
    <submittedName>
        <fullName evidence="2">Uncharacterized protein</fullName>
    </submittedName>
</protein>
<comment type="caution">
    <text evidence="2">The sequence shown here is derived from an EMBL/GenBank/DDBJ whole genome shotgun (WGS) entry which is preliminary data.</text>
</comment>
<name>A0A402AS88_9CHLR</name>
<dbReference type="AlphaFoldDB" id="A0A402AS88"/>
<proteinExistence type="predicted"/>
<dbReference type="EMBL" id="BIFS01000001">
    <property type="protein sequence ID" value="GCE21913.1"/>
    <property type="molecule type" value="Genomic_DNA"/>
</dbReference>
<organism evidence="2 3">
    <name type="scientific">Dictyobacter kobayashii</name>
    <dbReference type="NCBI Taxonomy" id="2014872"/>
    <lineage>
        <taxon>Bacteria</taxon>
        <taxon>Bacillati</taxon>
        <taxon>Chloroflexota</taxon>
        <taxon>Ktedonobacteria</taxon>
        <taxon>Ktedonobacterales</taxon>
        <taxon>Dictyobacteraceae</taxon>
        <taxon>Dictyobacter</taxon>
    </lineage>
</organism>
<dbReference type="Proteomes" id="UP000287188">
    <property type="component" value="Unassembled WGS sequence"/>
</dbReference>